<evidence type="ECO:0000256" key="2">
    <source>
        <dbReference type="ARBA" id="ARBA00022801"/>
    </source>
</evidence>
<dbReference type="GO" id="GO:0006633">
    <property type="term" value="P:fatty acid biosynthetic process"/>
    <property type="evidence" value="ECO:0007669"/>
    <property type="project" value="InterPro"/>
</dbReference>
<dbReference type="Pfam" id="PF04336">
    <property type="entry name" value="ACP_PD"/>
    <property type="match status" value="1"/>
</dbReference>
<dbReference type="OrthoDB" id="8442777at2"/>
<organism evidence="4 5">
    <name type="scientific">Chitinophaga rupis</name>
    <dbReference type="NCBI Taxonomy" id="573321"/>
    <lineage>
        <taxon>Bacteria</taxon>
        <taxon>Pseudomonadati</taxon>
        <taxon>Bacteroidota</taxon>
        <taxon>Chitinophagia</taxon>
        <taxon>Chitinophagales</taxon>
        <taxon>Chitinophagaceae</taxon>
        <taxon>Chitinophaga</taxon>
    </lineage>
</organism>
<sequence>MNFLAHAYLSFNNPSIIIGNMIADFVKGKQILQHTPAVQEGIRIHRAIDTFTDQHALTKEGRELFKPSCGLYGAVFMDIVYDHFLARDLQRFTDVQLEQFAQSIYTLLENNADSLPPVFLQVFHYMRTQNWLYNYRLTDGIYRTFSGITRRARYLEVPASVPFAVFEEHYNVLENCYQGFFPELEVFVKEKLALLP</sequence>
<dbReference type="PANTHER" id="PTHR38764">
    <property type="entry name" value="ACYL CARRIER PROTEIN PHOSPHODIESTERASE"/>
    <property type="match status" value="1"/>
</dbReference>
<evidence type="ECO:0000313" key="5">
    <source>
        <dbReference type="Proteomes" id="UP000198984"/>
    </source>
</evidence>
<keyword evidence="2" id="KW-0378">Hydrolase</keyword>
<proteinExistence type="predicted"/>
<dbReference type="STRING" id="573321.SAMN04488505_101648"/>
<dbReference type="PIRSF" id="PIRSF011489">
    <property type="entry name" value="DUF479"/>
    <property type="match status" value="1"/>
</dbReference>
<evidence type="ECO:0000313" key="4">
    <source>
        <dbReference type="EMBL" id="SEK65836.1"/>
    </source>
</evidence>
<evidence type="ECO:0000256" key="1">
    <source>
        <dbReference type="ARBA" id="ARBA00022516"/>
    </source>
</evidence>
<dbReference type="InterPro" id="IPR007431">
    <property type="entry name" value="ACP_PD"/>
</dbReference>
<keyword evidence="3" id="KW-0443">Lipid metabolism</keyword>
<dbReference type="Proteomes" id="UP000198984">
    <property type="component" value="Unassembled WGS sequence"/>
</dbReference>
<gene>
    <name evidence="4" type="ORF">SAMN04488505_101648</name>
</gene>
<keyword evidence="1" id="KW-0444">Lipid biosynthesis</keyword>
<reference evidence="4 5" key="1">
    <citation type="submission" date="2016-10" db="EMBL/GenBank/DDBJ databases">
        <authorList>
            <person name="de Groot N.N."/>
        </authorList>
    </citation>
    <scope>NUCLEOTIDE SEQUENCE [LARGE SCALE GENOMIC DNA]</scope>
    <source>
        <strain evidence="4 5">DSM 21039</strain>
    </source>
</reference>
<dbReference type="EMBL" id="FOBB01000001">
    <property type="protein sequence ID" value="SEK65836.1"/>
    <property type="molecule type" value="Genomic_DNA"/>
</dbReference>
<accession>A0A1H7ITV2</accession>
<name>A0A1H7ITV2_9BACT</name>
<dbReference type="PANTHER" id="PTHR38764:SF1">
    <property type="entry name" value="ACYL CARRIER PROTEIN PHOSPHODIESTERASE"/>
    <property type="match status" value="1"/>
</dbReference>
<keyword evidence="5" id="KW-1185">Reference proteome</keyword>
<protein>
    <submittedName>
        <fullName evidence="4">Acyl carrier protein phosphodiesterase</fullName>
    </submittedName>
</protein>
<dbReference type="AlphaFoldDB" id="A0A1H7ITV2"/>
<dbReference type="GO" id="GO:0008770">
    <property type="term" value="F:[acyl-carrier-protein] phosphodiesterase activity"/>
    <property type="evidence" value="ECO:0007669"/>
    <property type="project" value="InterPro"/>
</dbReference>
<evidence type="ECO:0000256" key="3">
    <source>
        <dbReference type="ARBA" id="ARBA00023098"/>
    </source>
</evidence>